<keyword evidence="3" id="KW-1185">Reference proteome</keyword>
<keyword evidence="1" id="KW-0812">Transmembrane</keyword>
<sequence>AGAAPRRKGRWAAAAGWAEELPRQLAARLSAKLEATAPGILMLLVLWIVVGIICILARS</sequence>
<dbReference type="EMBL" id="CAUYUJ010021832">
    <property type="protein sequence ID" value="CAK0907258.1"/>
    <property type="molecule type" value="Genomic_DNA"/>
</dbReference>
<protein>
    <submittedName>
        <fullName evidence="2">Uncharacterized protein</fullName>
    </submittedName>
</protein>
<feature type="non-terminal residue" evidence="2">
    <location>
        <position position="1"/>
    </location>
</feature>
<reference evidence="2" key="1">
    <citation type="submission" date="2023-10" db="EMBL/GenBank/DDBJ databases">
        <authorList>
            <person name="Chen Y."/>
            <person name="Shah S."/>
            <person name="Dougan E. K."/>
            <person name="Thang M."/>
            <person name="Chan C."/>
        </authorList>
    </citation>
    <scope>NUCLEOTIDE SEQUENCE [LARGE SCALE GENOMIC DNA]</scope>
</reference>
<feature type="transmembrane region" description="Helical" evidence="1">
    <location>
        <begin position="35"/>
        <end position="57"/>
    </location>
</feature>
<keyword evidence="1" id="KW-0472">Membrane</keyword>
<dbReference type="Proteomes" id="UP001189429">
    <property type="component" value="Unassembled WGS sequence"/>
</dbReference>
<comment type="caution">
    <text evidence="2">The sequence shown here is derived from an EMBL/GenBank/DDBJ whole genome shotgun (WGS) entry which is preliminary data.</text>
</comment>
<name>A0ABN9Y411_9DINO</name>
<accession>A0ABN9Y411</accession>
<evidence type="ECO:0000313" key="3">
    <source>
        <dbReference type="Proteomes" id="UP001189429"/>
    </source>
</evidence>
<evidence type="ECO:0000313" key="2">
    <source>
        <dbReference type="EMBL" id="CAK0907258.1"/>
    </source>
</evidence>
<evidence type="ECO:0000256" key="1">
    <source>
        <dbReference type="SAM" id="Phobius"/>
    </source>
</evidence>
<keyword evidence="1" id="KW-1133">Transmembrane helix</keyword>
<organism evidence="2 3">
    <name type="scientific">Prorocentrum cordatum</name>
    <dbReference type="NCBI Taxonomy" id="2364126"/>
    <lineage>
        <taxon>Eukaryota</taxon>
        <taxon>Sar</taxon>
        <taxon>Alveolata</taxon>
        <taxon>Dinophyceae</taxon>
        <taxon>Prorocentrales</taxon>
        <taxon>Prorocentraceae</taxon>
        <taxon>Prorocentrum</taxon>
    </lineage>
</organism>
<gene>
    <name evidence="2" type="ORF">PCOR1329_LOCUS82337</name>
</gene>
<proteinExistence type="predicted"/>
<feature type="non-terminal residue" evidence="2">
    <location>
        <position position="59"/>
    </location>
</feature>